<reference evidence="2 3" key="1">
    <citation type="submission" date="2017-05" db="EMBL/GenBank/DDBJ databases">
        <title>The draft genome sequence of Idiomarina salinarum WNB302.</title>
        <authorList>
            <person name="Sun Y."/>
            <person name="Chen B."/>
            <person name="Du Z."/>
        </authorList>
    </citation>
    <scope>NUCLEOTIDE SEQUENCE [LARGE SCALE GENOMIC DNA]</scope>
    <source>
        <strain evidence="2 3">WNB302</strain>
    </source>
</reference>
<feature type="transmembrane region" description="Helical" evidence="1">
    <location>
        <begin position="16"/>
        <end position="35"/>
    </location>
</feature>
<dbReference type="InterPro" id="IPR045749">
    <property type="entry name" value="DUF6090"/>
</dbReference>
<keyword evidence="1" id="KW-0472">Membrane</keyword>
<accession>A0A265URY1</accession>
<keyword evidence="3" id="KW-1185">Reference proteome</keyword>
<organism evidence="2 3">
    <name type="scientific">Winogradskyella aurantia</name>
    <dbReference type="NCBI Taxonomy" id="1915063"/>
    <lineage>
        <taxon>Bacteria</taxon>
        <taxon>Pseudomonadati</taxon>
        <taxon>Bacteroidota</taxon>
        <taxon>Flavobacteriia</taxon>
        <taxon>Flavobacteriales</taxon>
        <taxon>Flavobacteriaceae</taxon>
        <taxon>Winogradskyella</taxon>
    </lineage>
</organism>
<gene>
    <name evidence="2" type="ORF">CA834_10430</name>
</gene>
<proteinExistence type="predicted"/>
<keyword evidence="1" id="KW-1133">Transmembrane helix</keyword>
<dbReference type="AlphaFoldDB" id="A0A265URY1"/>
<protein>
    <submittedName>
        <fullName evidence="2">Uncharacterized protein</fullName>
    </submittedName>
</protein>
<comment type="caution">
    <text evidence="2">The sequence shown here is derived from an EMBL/GenBank/DDBJ whole genome shotgun (WGS) entry which is preliminary data.</text>
</comment>
<name>A0A265URY1_9FLAO</name>
<dbReference type="Proteomes" id="UP000216840">
    <property type="component" value="Unassembled WGS sequence"/>
</dbReference>
<evidence type="ECO:0000256" key="1">
    <source>
        <dbReference type="SAM" id="Phobius"/>
    </source>
</evidence>
<keyword evidence="1" id="KW-0812">Transmembrane</keyword>
<sequence>MIKNKTGKPAFQTGRYFKYAIGEIILVVIGILIALQINNWNEERKELFNETKILNTLHAEFQQNRKTLDSTLTVLGNAEKALTFVLTNINPEPKLNLSSQKLDSVLFETITNPYWKRSEYTLRNLENSGKLSGLSNEDLKTKLYEWSLVSTDIEDKDADATIGFNYLLNYYKVNGSLRSLDAFGTLITEGQSTLSYDHLKFFSDITFENAIDDCLVYMRQRVMRYQKASEIINDIITITKPKND</sequence>
<dbReference type="Pfam" id="PF19578">
    <property type="entry name" value="DUF6090"/>
    <property type="match status" value="1"/>
</dbReference>
<dbReference type="EMBL" id="NGJN01000005">
    <property type="protein sequence ID" value="OZV68054.1"/>
    <property type="molecule type" value="Genomic_DNA"/>
</dbReference>
<evidence type="ECO:0000313" key="2">
    <source>
        <dbReference type="EMBL" id="OZV68054.1"/>
    </source>
</evidence>
<evidence type="ECO:0000313" key="3">
    <source>
        <dbReference type="Proteomes" id="UP000216840"/>
    </source>
</evidence>